<dbReference type="InterPro" id="IPR007428">
    <property type="entry name" value="MlaA"/>
</dbReference>
<feature type="signal peptide" evidence="3">
    <location>
        <begin position="1"/>
        <end position="23"/>
    </location>
</feature>
<keyword evidence="2 3" id="KW-0732">Signal</keyword>
<evidence type="ECO:0000313" key="4">
    <source>
        <dbReference type="EMBL" id="GFZ83718.1"/>
    </source>
</evidence>
<dbReference type="PANTHER" id="PTHR30035">
    <property type="entry name" value="LIPOPROTEIN VACJ-RELATED"/>
    <property type="match status" value="1"/>
</dbReference>
<dbReference type="OrthoDB" id="9785326at2"/>
<feature type="chain" id="PRO_5037640808" description="VacJ family lipoprotein" evidence="3">
    <location>
        <begin position="24"/>
        <end position="237"/>
    </location>
</feature>
<reference evidence="4" key="1">
    <citation type="journal article" date="2014" name="Int. J. Syst. Evol. Microbiol.">
        <title>Complete genome sequence of Corynebacterium casei LMG S-19264T (=DSM 44701T), isolated from a smear-ripened cheese.</title>
        <authorList>
            <consortium name="US DOE Joint Genome Institute (JGI-PGF)"/>
            <person name="Walter F."/>
            <person name="Albersmeier A."/>
            <person name="Kalinowski J."/>
            <person name="Ruckert C."/>
        </authorList>
    </citation>
    <scope>NUCLEOTIDE SEQUENCE</scope>
    <source>
        <strain evidence="4">CGMCC 1.15425</strain>
    </source>
</reference>
<evidence type="ECO:0000256" key="2">
    <source>
        <dbReference type="ARBA" id="ARBA00022729"/>
    </source>
</evidence>
<proteinExistence type="inferred from homology"/>
<evidence type="ECO:0000313" key="5">
    <source>
        <dbReference type="Proteomes" id="UP000627715"/>
    </source>
</evidence>
<evidence type="ECO:0000256" key="3">
    <source>
        <dbReference type="SAM" id="SignalP"/>
    </source>
</evidence>
<sequence length="237" mass="26354">MKYRSVLASLPFMVSLTFSSTVAAQQTEDPLAPINMRIHAFNDYMDKHLLRPVAVGYRRYMPAPVRTGVDNFFSNIDDIGVFANNILQGKFGDAASDTGRIVINTTIGIVGVLDLASKAGLHKHNEDFGQTLGAWGIKSGPYIVIPFFGPSTFRDAFGLGVDTATNPLNYQDNVRLRNSAFVLDQINRRGEALVGESLLMGDPYIFMREAYLQQRAYDVSDGEAEEEEWDDGWEGWD</sequence>
<comment type="caution">
    <text evidence="4">The sequence shown here is derived from an EMBL/GenBank/DDBJ whole genome shotgun (WGS) entry which is preliminary data.</text>
</comment>
<protein>
    <recommendedName>
        <fullName evidence="6">VacJ family lipoprotein</fullName>
    </recommendedName>
</protein>
<dbReference type="PANTHER" id="PTHR30035:SF3">
    <property type="entry name" value="INTERMEMBRANE PHOSPHOLIPID TRANSPORT SYSTEM LIPOPROTEIN MLAA"/>
    <property type="match status" value="1"/>
</dbReference>
<accession>A0A916QNI7</accession>
<evidence type="ECO:0000256" key="1">
    <source>
        <dbReference type="ARBA" id="ARBA00010634"/>
    </source>
</evidence>
<dbReference type="EMBL" id="BMIY01000015">
    <property type="protein sequence ID" value="GFZ83718.1"/>
    <property type="molecule type" value="Genomic_DNA"/>
</dbReference>
<dbReference type="AlphaFoldDB" id="A0A916QNI7"/>
<evidence type="ECO:0008006" key="6">
    <source>
        <dbReference type="Google" id="ProtNLM"/>
    </source>
</evidence>
<reference evidence="4" key="2">
    <citation type="submission" date="2020-09" db="EMBL/GenBank/DDBJ databases">
        <authorList>
            <person name="Sun Q."/>
            <person name="Zhou Y."/>
        </authorList>
    </citation>
    <scope>NUCLEOTIDE SEQUENCE</scope>
    <source>
        <strain evidence="4">CGMCC 1.15425</strain>
    </source>
</reference>
<keyword evidence="5" id="KW-1185">Reference proteome</keyword>
<dbReference type="PRINTS" id="PR01805">
    <property type="entry name" value="VACJLIPOPROT"/>
</dbReference>
<dbReference type="RefSeq" id="WP_068811133.1">
    <property type="nucleotide sequence ID" value="NZ_BMIY01000015.1"/>
</dbReference>
<dbReference type="GO" id="GO:0016020">
    <property type="term" value="C:membrane"/>
    <property type="evidence" value="ECO:0007669"/>
    <property type="project" value="InterPro"/>
</dbReference>
<dbReference type="GO" id="GO:0120010">
    <property type="term" value="P:intermembrane phospholipid transfer"/>
    <property type="evidence" value="ECO:0007669"/>
    <property type="project" value="TreeGrafter"/>
</dbReference>
<gene>
    <name evidence="4" type="ORF">GCM10011403_29120</name>
</gene>
<organism evidence="4 5">
    <name type="scientific">Pseudohongiella nitratireducens</name>
    <dbReference type="NCBI Taxonomy" id="1768907"/>
    <lineage>
        <taxon>Bacteria</taxon>
        <taxon>Pseudomonadati</taxon>
        <taxon>Pseudomonadota</taxon>
        <taxon>Gammaproteobacteria</taxon>
        <taxon>Pseudomonadales</taxon>
        <taxon>Pseudohongiellaceae</taxon>
        <taxon>Pseudohongiella</taxon>
    </lineage>
</organism>
<dbReference type="Proteomes" id="UP000627715">
    <property type="component" value="Unassembled WGS sequence"/>
</dbReference>
<dbReference type="Pfam" id="PF04333">
    <property type="entry name" value="MlaA"/>
    <property type="match status" value="1"/>
</dbReference>
<name>A0A916QNI7_9GAMM</name>
<comment type="similarity">
    <text evidence="1">Belongs to the MlaA family.</text>
</comment>